<accession>A0A5S5BXC1</accession>
<dbReference type="InterPro" id="IPR013538">
    <property type="entry name" value="ASHA1/2-like_C"/>
</dbReference>
<sequence length="144" mass="17315">MKHTDVPIVVTQPFKVSRNRLWEAITQVTQLTQWFFENIEAFEPQVGFKTQFRVQVEDRIFTHLWEIIEVVPQHKITYNWRYQEYPGDSFVTFEIIEHEVNLILRLTTKVVADFPDTVSEFTRESCIGGWQYFIQERLPAYLKQ</sequence>
<dbReference type="Pfam" id="PF08327">
    <property type="entry name" value="AHSA1"/>
    <property type="match status" value="1"/>
</dbReference>
<dbReference type="OrthoDB" id="2355173at2"/>
<evidence type="ECO:0000256" key="1">
    <source>
        <dbReference type="ARBA" id="ARBA00006817"/>
    </source>
</evidence>
<comment type="similarity">
    <text evidence="1">Belongs to the AHA1 family.</text>
</comment>
<organism evidence="3 4">
    <name type="scientific">Aquimarina intermedia</name>
    <dbReference type="NCBI Taxonomy" id="350814"/>
    <lineage>
        <taxon>Bacteria</taxon>
        <taxon>Pseudomonadati</taxon>
        <taxon>Bacteroidota</taxon>
        <taxon>Flavobacteriia</taxon>
        <taxon>Flavobacteriales</taxon>
        <taxon>Flavobacteriaceae</taxon>
        <taxon>Aquimarina</taxon>
    </lineage>
</organism>
<dbReference type="CDD" id="cd07814">
    <property type="entry name" value="SRPBCC_CalC_Aha1-like"/>
    <property type="match status" value="1"/>
</dbReference>
<comment type="caution">
    <text evidence="3">The sequence shown here is derived from an EMBL/GenBank/DDBJ whole genome shotgun (WGS) entry which is preliminary data.</text>
</comment>
<dbReference type="AlphaFoldDB" id="A0A5S5BXC1"/>
<name>A0A5S5BXC1_9FLAO</name>
<protein>
    <submittedName>
        <fullName evidence="3">Uncharacterized protein YndB with AHSA1/START domain</fullName>
    </submittedName>
</protein>
<dbReference type="EMBL" id="VNHU01000008">
    <property type="protein sequence ID" value="TYP71654.1"/>
    <property type="molecule type" value="Genomic_DNA"/>
</dbReference>
<keyword evidence="4" id="KW-1185">Reference proteome</keyword>
<evidence type="ECO:0000259" key="2">
    <source>
        <dbReference type="Pfam" id="PF08327"/>
    </source>
</evidence>
<evidence type="ECO:0000313" key="3">
    <source>
        <dbReference type="EMBL" id="TYP71654.1"/>
    </source>
</evidence>
<gene>
    <name evidence="3" type="ORF">BD809_10864</name>
</gene>
<dbReference type="InterPro" id="IPR023393">
    <property type="entry name" value="START-like_dom_sf"/>
</dbReference>
<feature type="domain" description="Activator of Hsp90 ATPase homologue 1/2-like C-terminal" evidence="2">
    <location>
        <begin position="16"/>
        <end position="143"/>
    </location>
</feature>
<dbReference type="RefSeq" id="WP_148783252.1">
    <property type="nucleotide sequence ID" value="NZ_VNHU01000008.1"/>
</dbReference>
<proteinExistence type="inferred from homology"/>
<evidence type="ECO:0000313" key="4">
    <source>
        <dbReference type="Proteomes" id="UP000324376"/>
    </source>
</evidence>
<dbReference type="SUPFAM" id="SSF55961">
    <property type="entry name" value="Bet v1-like"/>
    <property type="match status" value="1"/>
</dbReference>
<dbReference type="Proteomes" id="UP000324376">
    <property type="component" value="Unassembled WGS sequence"/>
</dbReference>
<reference evidence="3 4" key="1">
    <citation type="submission" date="2019-07" db="EMBL/GenBank/DDBJ databases">
        <title>Genomic Encyclopedia of Archaeal and Bacterial Type Strains, Phase II (KMG-II): from individual species to whole genera.</title>
        <authorList>
            <person name="Goeker M."/>
        </authorList>
    </citation>
    <scope>NUCLEOTIDE SEQUENCE [LARGE SCALE GENOMIC DNA]</scope>
    <source>
        <strain evidence="3 4">DSM 17527</strain>
    </source>
</reference>
<dbReference type="Gene3D" id="3.30.530.20">
    <property type="match status" value="1"/>
</dbReference>